<dbReference type="Gene3D" id="3.30.50.10">
    <property type="entry name" value="Erythroid Transcription Factor GATA-1, subunit A"/>
    <property type="match status" value="1"/>
</dbReference>
<dbReference type="Proteomes" id="UP001141806">
    <property type="component" value="Unassembled WGS sequence"/>
</dbReference>
<comment type="caution">
    <text evidence="3">The sequence shown here is derived from an EMBL/GenBank/DDBJ whole genome shotgun (WGS) entry which is preliminary data.</text>
</comment>
<evidence type="ECO:0000313" key="4">
    <source>
        <dbReference type="Proteomes" id="UP001141806"/>
    </source>
</evidence>
<evidence type="ECO:0000256" key="1">
    <source>
        <dbReference type="PROSITE-ProRule" id="PRU00094"/>
    </source>
</evidence>
<dbReference type="InterPro" id="IPR000679">
    <property type="entry name" value="Znf_GATA"/>
</dbReference>
<evidence type="ECO:0000313" key="3">
    <source>
        <dbReference type="EMBL" id="KAJ4972190.1"/>
    </source>
</evidence>
<dbReference type="Pfam" id="PF00320">
    <property type="entry name" value="GATA"/>
    <property type="match status" value="1"/>
</dbReference>
<protein>
    <recommendedName>
        <fullName evidence="2">GATA-type domain-containing protein</fullName>
    </recommendedName>
</protein>
<keyword evidence="1" id="KW-0863">Zinc-finger</keyword>
<dbReference type="OrthoDB" id="515401at2759"/>
<accession>A0A9Q0QU53</accession>
<dbReference type="SUPFAM" id="SSF57716">
    <property type="entry name" value="Glucocorticoid receptor-like (DNA-binding domain)"/>
    <property type="match status" value="1"/>
</dbReference>
<evidence type="ECO:0000259" key="2">
    <source>
        <dbReference type="PROSITE" id="PS50114"/>
    </source>
</evidence>
<dbReference type="PANTHER" id="PTHR46855">
    <property type="entry name" value="OSJNBB0038F03.10 PROTEIN"/>
    <property type="match status" value="1"/>
</dbReference>
<feature type="domain" description="GATA-type" evidence="2">
    <location>
        <begin position="7"/>
        <end position="40"/>
    </location>
</feature>
<dbReference type="AlphaFoldDB" id="A0A9Q0QU53"/>
<dbReference type="GO" id="GO:0008270">
    <property type="term" value="F:zinc ion binding"/>
    <property type="evidence" value="ECO:0007669"/>
    <property type="project" value="UniProtKB-KW"/>
</dbReference>
<dbReference type="CDD" id="cd00202">
    <property type="entry name" value="ZnF_GATA"/>
    <property type="match status" value="1"/>
</dbReference>
<keyword evidence="1" id="KW-0862">Zinc</keyword>
<dbReference type="InterPro" id="IPR044589">
    <property type="entry name" value="GATA26/27"/>
</dbReference>
<keyword evidence="4" id="KW-1185">Reference proteome</keyword>
<keyword evidence="1" id="KW-0479">Metal-binding</keyword>
<dbReference type="EMBL" id="JAMYWD010000005">
    <property type="protein sequence ID" value="KAJ4972190.1"/>
    <property type="molecule type" value="Genomic_DNA"/>
</dbReference>
<dbReference type="InterPro" id="IPR013088">
    <property type="entry name" value="Znf_NHR/GATA"/>
</dbReference>
<name>A0A9Q0QU53_9MAGN</name>
<dbReference type="SMART" id="SM00401">
    <property type="entry name" value="ZnF_GATA"/>
    <property type="match status" value="1"/>
</dbReference>
<dbReference type="PANTHER" id="PTHR46855:SF1">
    <property type="entry name" value="GATA TRANSCRIPTION FACTOR 26"/>
    <property type="match status" value="1"/>
</dbReference>
<sequence>MGKQGPCCHCGITSTPLWRNGPPEKPVLCNACGSRWRTKGTLENYIPLHARTFQPLDTEDSDNFQECKIPLKTKTKKLCKRAHNEGYVERREIFAGYDLCPTDFEDDTSNRSSSGSAISCSESCVQLRSMDGNRISGSVQSNFWDTHIPSKKRSRSGRYSPSPVEKLRRNLVDILREQESSCFTGYSEEALIYEKKHPQFSAEIGLGGILLKPSLSLTGEESEAGSLVMESNISCANNGYVESSCLSLQSQSSEFSVSQESNRLIQETGDAEELKVNVAKQSSLTNNYSGNTLLSNPGFLQNTHSLQMQMNWKAKNLECFTPMNEMTETTSWLSHLNGGGISPPAEENSDLLSIPTSGGPSFDAIEGFKRPNERIVVQNPPSSIRMHTFSIGRTHSILPSREIHIETSDKGIQMTAHPGNDFPVFKTS</sequence>
<reference evidence="3" key="1">
    <citation type="journal article" date="2023" name="Plant J.">
        <title>The genome of the king protea, Protea cynaroides.</title>
        <authorList>
            <person name="Chang J."/>
            <person name="Duong T.A."/>
            <person name="Schoeman C."/>
            <person name="Ma X."/>
            <person name="Roodt D."/>
            <person name="Barker N."/>
            <person name="Li Z."/>
            <person name="Van de Peer Y."/>
            <person name="Mizrachi E."/>
        </authorList>
    </citation>
    <scope>NUCLEOTIDE SEQUENCE</scope>
    <source>
        <tissue evidence="3">Young leaves</tissue>
    </source>
</reference>
<dbReference type="PROSITE" id="PS00344">
    <property type="entry name" value="GATA_ZN_FINGER_1"/>
    <property type="match status" value="1"/>
</dbReference>
<proteinExistence type="predicted"/>
<organism evidence="3 4">
    <name type="scientific">Protea cynaroides</name>
    <dbReference type="NCBI Taxonomy" id="273540"/>
    <lineage>
        <taxon>Eukaryota</taxon>
        <taxon>Viridiplantae</taxon>
        <taxon>Streptophyta</taxon>
        <taxon>Embryophyta</taxon>
        <taxon>Tracheophyta</taxon>
        <taxon>Spermatophyta</taxon>
        <taxon>Magnoliopsida</taxon>
        <taxon>Proteales</taxon>
        <taxon>Proteaceae</taxon>
        <taxon>Protea</taxon>
    </lineage>
</organism>
<dbReference type="GO" id="GO:0006355">
    <property type="term" value="P:regulation of DNA-templated transcription"/>
    <property type="evidence" value="ECO:0007669"/>
    <property type="project" value="InterPro"/>
</dbReference>
<dbReference type="GO" id="GO:0043565">
    <property type="term" value="F:sequence-specific DNA binding"/>
    <property type="evidence" value="ECO:0007669"/>
    <property type="project" value="InterPro"/>
</dbReference>
<gene>
    <name evidence="3" type="ORF">NE237_005289</name>
</gene>
<dbReference type="PROSITE" id="PS50114">
    <property type="entry name" value="GATA_ZN_FINGER_2"/>
    <property type="match status" value="1"/>
</dbReference>